<gene>
    <name evidence="2" type="ORF">V8V93_14650</name>
</gene>
<evidence type="ECO:0000313" key="3">
    <source>
        <dbReference type="Proteomes" id="UP001385389"/>
    </source>
</evidence>
<organism evidence="2 3">
    <name type="scientific">Pseudodesulfovibrio methanolicus</name>
    <dbReference type="NCBI Taxonomy" id="3126690"/>
    <lineage>
        <taxon>Bacteria</taxon>
        <taxon>Pseudomonadati</taxon>
        <taxon>Thermodesulfobacteriota</taxon>
        <taxon>Desulfovibrionia</taxon>
        <taxon>Desulfovibrionales</taxon>
        <taxon>Desulfovibrionaceae</taxon>
    </lineage>
</organism>
<keyword evidence="3" id="KW-1185">Reference proteome</keyword>
<keyword evidence="1" id="KW-0175">Coiled coil</keyword>
<protein>
    <submittedName>
        <fullName evidence="2">Uncharacterized protein</fullName>
    </submittedName>
</protein>
<evidence type="ECO:0000256" key="1">
    <source>
        <dbReference type="SAM" id="Coils"/>
    </source>
</evidence>
<reference evidence="2 3" key="1">
    <citation type="submission" date="2024-03" db="EMBL/GenBank/DDBJ databases">
        <title>Phenotype and Genome Characterization of a Sulfate-Reducing Bacterium Pseudodesulfovibrio sp. strain 5S69, isolated from Petroleum Reservoir in Tatarstan (Russia).</title>
        <authorList>
            <person name="Bidzhieva S.K."/>
            <person name="Kadnikov V."/>
            <person name="Tourova T.P."/>
            <person name="Samigullina S.R."/>
            <person name="Sokolova D.S."/>
            <person name="Poltaraus A.B."/>
            <person name="Avtukh A.N."/>
            <person name="Tereshina V.M."/>
            <person name="Mardanov A.V."/>
            <person name="Nazina T.N."/>
        </authorList>
    </citation>
    <scope>NUCLEOTIDE SEQUENCE [LARGE SCALE GENOMIC DNA]</scope>
    <source>
        <strain evidence="2 3">5S69</strain>
    </source>
</reference>
<sequence length="92" mass="11025">MTNNTGLFGFGSCQPVIKKGYNKKATDKILQRHRQNAETYRERIRELDEELDLVTRQRDATRKAYLNYLENHGIKLDEDEFDQYFEECMNEM</sequence>
<evidence type="ECO:0000313" key="2">
    <source>
        <dbReference type="EMBL" id="WWX21674.1"/>
    </source>
</evidence>
<dbReference type="RefSeq" id="WP_338667337.1">
    <property type="nucleotide sequence ID" value="NZ_CP146609.1"/>
</dbReference>
<dbReference type="Proteomes" id="UP001385389">
    <property type="component" value="Chromosome"/>
</dbReference>
<dbReference type="EMBL" id="CP146609">
    <property type="protein sequence ID" value="WWX21674.1"/>
    <property type="molecule type" value="Genomic_DNA"/>
</dbReference>
<name>A0ABZ2IXJ9_9BACT</name>
<proteinExistence type="predicted"/>
<accession>A0ABZ2IXJ9</accession>
<feature type="coiled-coil region" evidence="1">
    <location>
        <begin position="30"/>
        <end position="64"/>
    </location>
</feature>